<dbReference type="Proteomes" id="UP001501319">
    <property type="component" value="Unassembled WGS sequence"/>
</dbReference>
<dbReference type="InterPro" id="IPR050883">
    <property type="entry name" value="PNGase"/>
</dbReference>
<reference evidence="4 5" key="1">
    <citation type="journal article" date="2019" name="Int. J. Syst. Evol. Microbiol.">
        <title>The Global Catalogue of Microorganisms (GCM) 10K type strain sequencing project: providing services to taxonomists for standard genome sequencing and annotation.</title>
        <authorList>
            <consortium name="The Broad Institute Genomics Platform"/>
            <consortium name="The Broad Institute Genome Sequencing Center for Infectious Disease"/>
            <person name="Wu L."/>
            <person name="Ma J."/>
        </authorList>
    </citation>
    <scope>NUCLEOTIDE SEQUENCE [LARGE SCALE GENOMIC DNA]</scope>
    <source>
        <strain evidence="4 5">JCM 14306</strain>
    </source>
</reference>
<evidence type="ECO:0000259" key="3">
    <source>
        <dbReference type="PROSITE" id="PS50022"/>
    </source>
</evidence>
<keyword evidence="4" id="KW-0378">Hydrolase</keyword>
<dbReference type="Gene3D" id="2.60.120.260">
    <property type="entry name" value="Galactose-binding domain-like"/>
    <property type="match status" value="2"/>
</dbReference>
<dbReference type="InterPro" id="IPR005887">
    <property type="entry name" value="GH92_a_mannosidase_put"/>
</dbReference>
<keyword evidence="5" id="KW-1185">Reference proteome</keyword>
<feature type="compositionally biased region" description="Polar residues" evidence="1">
    <location>
        <begin position="428"/>
        <end position="438"/>
    </location>
</feature>
<dbReference type="NCBIfam" id="TIGR01180">
    <property type="entry name" value="aman2_put"/>
    <property type="match status" value="1"/>
</dbReference>
<name>A0ABN2FCM6_9ACTN</name>
<evidence type="ECO:0000313" key="4">
    <source>
        <dbReference type="EMBL" id="GAA1638718.1"/>
    </source>
</evidence>
<dbReference type="EMBL" id="BAAANE010000004">
    <property type="protein sequence ID" value="GAA1638718.1"/>
    <property type="molecule type" value="Genomic_DNA"/>
</dbReference>
<dbReference type="Gene3D" id="2.70.98.10">
    <property type="match status" value="1"/>
</dbReference>
<dbReference type="Gene3D" id="3.30.2080.10">
    <property type="entry name" value="GH92 mannosidase domain"/>
    <property type="match status" value="1"/>
</dbReference>
<dbReference type="Gene3D" id="1.20.1050.60">
    <property type="entry name" value="alpha-1,2-mannosidase"/>
    <property type="match status" value="1"/>
</dbReference>
<feature type="domain" description="F5/8 type C" evidence="3">
    <location>
        <begin position="87"/>
        <end position="232"/>
    </location>
</feature>
<feature type="signal peptide" evidence="2">
    <location>
        <begin position="1"/>
        <end position="27"/>
    </location>
</feature>
<dbReference type="InterPro" id="IPR012939">
    <property type="entry name" value="Glyco_hydro_92"/>
</dbReference>
<feature type="chain" id="PRO_5047514930" evidence="2">
    <location>
        <begin position="28"/>
        <end position="1357"/>
    </location>
</feature>
<evidence type="ECO:0000256" key="1">
    <source>
        <dbReference type="SAM" id="MobiDB-lite"/>
    </source>
</evidence>
<dbReference type="Pfam" id="PF17678">
    <property type="entry name" value="Glyco_hydro_92N"/>
    <property type="match status" value="1"/>
</dbReference>
<dbReference type="InterPro" id="IPR000421">
    <property type="entry name" value="FA58C"/>
</dbReference>
<evidence type="ECO:0000313" key="5">
    <source>
        <dbReference type="Proteomes" id="UP001501319"/>
    </source>
</evidence>
<dbReference type="Gene3D" id="1.20.1610.10">
    <property type="entry name" value="alpha-1,2-mannosidases domains"/>
    <property type="match status" value="1"/>
</dbReference>
<dbReference type="InterPro" id="IPR014718">
    <property type="entry name" value="GH-type_carb-bd"/>
</dbReference>
<proteinExistence type="predicted"/>
<organism evidence="4 5">
    <name type="scientific">Kribbella alba</name>
    <dbReference type="NCBI Taxonomy" id="190197"/>
    <lineage>
        <taxon>Bacteria</taxon>
        <taxon>Bacillati</taxon>
        <taxon>Actinomycetota</taxon>
        <taxon>Actinomycetes</taxon>
        <taxon>Propionibacteriales</taxon>
        <taxon>Kribbellaceae</taxon>
        <taxon>Kribbella</taxon>
    </lineage>
</organism>
<keyword evidence="2" id="KW-0732">Signal</keyword>
<feature type="compositionally biased region" description="Basic and acidic residues" evidence="1">
    <location>
        <begin position="1186"/>
        <end position="1195"/>
    </location>
</feature>
<dbReference type="SUPFAM" id="SSF49785">
    <property type="entry name" value="Galactose-binding domain-like"/>
    <property type="match status" value="2"/>
</dbReference>
<comment type="caution">
    <text evidence="4">The sequence shown here is derived from an EMBL/GenBank/DDBJ whole genome shotgun (WGS) entry which is preliminary data.</text>
</comment>
<dbReference type="GO" id="GO:0016787">
    <property type="term" value="F:hydrolase activity"/>
    <property type="evidence" value="ECO:0007669"/>
    <property type="project" value="UniProtKB-KW"/>
</dbReference>
<feature type="region of interest" description="Disordered" evidence="1">
    <location>
        <begin position="1169"/>
        <end position="1195"/>
    </location>
</feature>
<dbReference type="InterPro" id="IPR008979">
    <property type="entry name" value="Galactose-bd-like_sf"/>
</dbReference>
<protein>
    <submittedName>
        <fullName evidence="4">GH92 family glycosyl hydrolase</fullName>
    </submittedName>
</protein>
<dbReference type="PANTHER" id="PTHR12143:SF43">
    <property type="entry name" value="PUTATIVE-RELATED"/>
    <property type="match status" value="1"/>
</dbReference>
<dbReference type="SUPFAM" id="SSF48208">
    <property type="entry name" value="Six-hairpin glycosidases"/>
    <property type="match status" value="1"/>
</dbReference>
<accession>A0ABN2FCM6</accession>
<dbReference type="Pfam" id="PF07971">
    <property type="entry name" value="Glyco_hydro_92"/>
    <property type="match status" value="1"/>
</dbReference>
<dbReference type="InterPro" id="IPR041371">
    <property type="entry name" value="GH92_N"/>
</dbReference>
<feature type="region of interest" description="Disordered" evidence="1">
    <location>
        <begin position="406"/>
        <end position="438"/>
    </location>
</feature>
<gene>
    <name evidence="4" type="ORF">GCM10009744_30250</name>
</gene>
<dbReference type="PROSITE" id="PS50022">
    <property type="entry name" value="FA58C_3"/>
    <property type="match status" value="1"/>
</dbReference>
<dbReference type="Pfam" id="PF00754">
    <property type="entry name" value="F5_F8_type_C"/>
    <property type="match status" value="1"/>
</dbReference>
<dbReference type="InterPro" id="IPR008928">
    <property type="entry name" value="6-hairpin_glycosidase_sf"/>
</dbReference>
<feature type="region of interest" description="Disordered" evidence="1">
    <location>
        <begin position="1330"/>
        <end position="1357"/>
    </location>
</feature>
<dbReference type="PANTHER" id="PTHR12143">
    <property type="entry name" value="PEPTIDE N-GLYCANASE PNGASE -RELATED"/>
    <property type="match status" value="1"/>
</dbReference>
<sequence length="1357" mass="145908">MNLRRPLGLVTSLGLVVTMSAMTSASASSPTASQATATQATATQPAAEQAVAGGSSYFTSFEPGQPQPGYTDVVETGPDGKPRADGVQGPTPTGIGGSEMDKVTKVEANGENTGGGEIATNAADGDKFTKWLVFEPTGWLTYETSAPVTIRKYALTSANDADGRDPKNWTVSGSNDGTTWTTLDTRTNENFETRFQTKEYTFANDTAYKFFKLDITQNHGEGIVQLADWYLSNGAPLPPPGEVAESRLDSGPTSAYNARARTGFTGVKSFRYAGHQTAEGRGYTWNKIADVDLQVSKDTRLSYKIFPEHVEGDLSYPSTYAAVDLAFTDGTYLSDLKAKDHHGFRLSPRGQGDAKGLSTNQWNNIEADLGKVAAGKTVARILVGYDKPSGPADFRGWIDDIRLSKTTNPDDAAQKTAKKHPSDLALTTRGTNATGGFSRGNNFPATAVPHGFNFWTPVTNAGSTSWLYDYAKGNNADNKPEIQAFSISHEPSPWMGDRQTFQVMPSTADTPTADREARAWPFSHDNEIARPYYYGVTFDNGNAVELAPTDHAAMLRFSFPAGKASLIFDNVNNLGGLTLDPVTGVVTGYSDVKSGLSTGAGRLFVYGVVDQKVLASGKLANGGGSNVGGYFMFDANVKQVQLRIATSLLGTAQAKKNLELELAAGSKFDKVKDAAQAAWDAKLRTIKVEGATADQLTTLYSNLYRLFLYPNSGSENTGTAKKPVITYASPVSPKVGVDTPTTTGSKVMSGQTYVNNGFWDTYRTVWPAYSLFSQDDAAALVNGFVQQYKDGGWISRWSSPGYANLMVGTSSDVAFADAYLKGIKGFTEDDVQSIYDAALKNAAVRPPTDNVGRKGLDRSVFNGYTANTTSEGFSWSMDGYINDFGIANMSKALYDQAKKNDPRKQEYLDNYKYYLNRARNYVTLFDPTLNFFQGKDEDGVWGNSGGPQGTFDPRDWGNDYTETNAWNMAFSAPQDGAGLAALYGGRDGLAKKLDEFFSTPEDATHTGGYGGTIHEMLEARDVRMGQYGHSNQPSHHIAYMYDFAGQPSKTQEKVREVLNRLYLGSEIGQGYPGDEDNGEMSAWYLFSMLGFYPLQVGSPSYAIGAPLFTKATVNLPGGKKLVVSAPKNSAKNLYVKGVKVNGKKWTSTALPHELIANGGKIEFDMTDKPSSWGSARNDAPPSITKPGEDPMTWRDSTEDEGAVTAAGGVAVSALTDNNSRAQVTLTGATPTVTVQLQQGRPVAMYSLTSGNTGTAPSAWVLEGSNDGTTWATVDKRSGETWAFPAYTRSFSVAAPKAYTQYRLVMTPAAGADGVTLSELELLGTLKGVEAGVHPSDKRVAETKPSPTPSQSIDRNFG</sequence>
<evidence type="ECO:0000256" key="2">
    <source>
        <dbReference type="SAM" id="SignalP"/>
    </source>
</evidence>
<feature type="compositionally biased region" description="Polar residues" evidence="1">
    <location>
        <begin position="1348"/>
        <end position="1357"/>
    </location>
</feature>
<feature type="region of interest" description="Disordered" evidence="1">
    <location>
        <begin position="56"/>
        <end position="102"/>
    </location>
</feature>